<dbReference type="Gene3D" id="2.60.450.20">
    <property type="match status" value="1"/>
</dbReference>
<feature type="compositionally biased region" description="Polar residues" evidence="1">
    <location>
        <begin position="832"/>
        <end position="843"/>
    </location>
</feature>
<feature type="compositionally biased region" description="Basic and acidic residues" evidence="1">
    <location>
        <begin position="423"/>
        <end position="442"/>
    </location>
</feature>
<reference evidence="2 3" key="1">
    <citation type="submission" date="2024-06" db="EMBL/GenBank/DDBJ databases">
        <title>The Natural Products Discovery Center: Release of the First 8490 Sequenced Strains for Exploring Actinobacteria Biosynthetic Diversity.</title>
        <authorList>
            <person name="Kalkreuter E."/>
            <person name="Kautsar S.A."/>
            <person name="Yang D."/>
            <person name="Bader C.D."/>
            <person name="Teijaro C.N."/>
            <person name="Fluegel L."/>
            <person name="Davis C.M."/>
            <person name="Simpson J.R."/>
            <person name="Lauterbach L."/>
            <person name="Steele A.D."/>
            <person name="Gui C."/>
            <person name="Meng S."/>
            <person name="Li G."/>
            <person name="Viehrig K."/>
            <person name="Ye F."/>
            <person name="Su P."/>
            <person name="Kiefer A.F."/>
            <person name="Nichols A."/>
            <person name="Cepeda A.J."/>
            <person name="Yan W."/>
            <person name="Fan B."/>
            <person name="Jiang Y."/>
            <person name="Adhikari A."/>
            <person name="Zheng C.-J."/>
            <person name="Schuster L."/>
            <person name="Cowan T.M."/>
            <person name="Smanski M.J."/>
            <person name="Chevrette M.G."/>
            <person name="De Carvalho L.P.S."/>
            <person name="Shen B."/>
        </authorList>
    </citation>
    <scope>NUCLEOTIDE SEQUENCE [LARGE SCALE GENOMIC DNA]</scope>
    <source>
        <strain evidence="2 3">NPDC001615</strain>
    </source>
</reference>
<feature type="region of interest" description="Disordered" evidence="1">
    <location>
        <begin position="832"/>
        <end position="910"/>
    </location>
</feature>
<name>A0ABV1SV67_9ACTN</name>
<evidence type="ECO:0000313" key="2">
    <source>
        <dbReference type="EMBL" id="MER6165623.1"/>
    </source>
</evidence>
<gene>
    <name evidence="2" type="ORF">ABT188_13770</name>
</gene>
<dbReference type="NCBIfam" id="NF038047">
    <property type="entry name" value="not_Tcp10"/>
    <property type="match status" value="1"/>
</dbReference>
<feature type="region of interest" description="Disordered" evidence="1">
    <location>
        <begin position="406"/>
        <end position="442"/>
    </location>
</feature>
<dbReference type="RefSeq" id="WP_352147398.1">
    <property type="nucleotide sequence ID" value="NZ_JBEOZY010000010.1"/>
</dbReference>
<dbReference type="EMBL" id="JBEOZY010000010">
    <property type="protein sequence ID" value="MER6165623.1"/>
    <property type="molecule type" value="Genomic_DNA"/>
</dbReference>
<dbReference type="Proteomes" id="UP001496720">
    <property type="component" value="Unassembled WGS sequence"/>
</dbReference>
<dbReference type="InterPro" id="IPR047002">
    <property type="entry name" value="Tcp10_C_sf"/>
</dbReference>
<protein>
    <submittedName>
        <fullName evidence="2">AAWKG family protein</fullName>
    </submittedName>
</protein>
<sequence length="910" mass="96129">MAINYDTDDYWAQAVGLYTGFSMPSRKTLFDKLKSKEGIPLMRVNLVEHKGRAVDKDDYAASSGWQASHGEDYRLAFYTHHGEDKVRLFTADIIFIGTLADANGKSHLTDSGATREGGKFTGKYKDEWDDGDLWRYVSAPKFVFDALVNTFKTTDFSYNGATISDEDAVDLVSFERTAAAFDRAAQFFRDQMNPLEEWYTSMGGDKAAWKGESADVVRTLFQTLHKNYDSYTEQMGGREYKTDLTMLDGYQPRSTYSAGLRQAQWDLHWEAREMQAAWLNWANSGEHDPHRALLEELDELTRWILTNNVPLVSVKVPHGQLTYSPSSDGDEDLWDRRNDEGDTFGTFPGFSDNPGFGALDDINTWKTIGEAAVSRWNRNVEGYLVEAAKKSLSNLGKNWNTATADVGKEVADRNPNSLSQTYEKQEAKKAKDDAKNSADDTKKAWESLNKNLSDANTGNKELFDNLSNGLKDANSNQVKLNDGLNGLGDSFSDGLNNIGDSFTKSLNGGADGLGGGLNLDGGSGIGDGPTTLPLNGGNALGGGLNGGDGPTTLPLNGGNALGGGLDGGLNDALNGAGTHLTDQPTNPITLPLNPSLNGGSLVGGGTNGGTSPLNLNGASAGAGPHLDADGNLVQTYPDGTQTSLNPHTGALVTTDPDGHTTTTQLNPGDVVTNPDGSHTRLNADGTVTTEFENGTKTVFDPSKGTFQTTTPDGHTSTAHLNKPIDIPDTTGIGVNPSSHGGGTSYLNGGSHGVTAPDYPDFEYQDYDSTPFTGGTLGGNTTGRYDVAGTNTSPQGGTPLNPGFGAGAGAGGAGAGAGGANGERVRTVLSDANNMAASRRNGSLTPGFDGEAMPFRQSGTQTTSSPMGGAPMGGMQGGQSTESGERQRTNWVEEDEDVWGTEEGGTPAVIG</sequence>
<proteinExistence type="predicted"/>
<organism evidence="2 3">
    <name type="scientific">Streptomyces violaceorubidus</name>
    <dbReference type="NCBI Taxonomy" id="284042"/>
    <lineage>
        <taxon>Bacteria</taxon>
        <taxon>Bacillati</taxon>
        <taxon>Actinomycetota</taxon>
        <taxon>Actinomycetes</taxon>
        <taxon>Kitasatosporales</taxon>
        <taxon>Streptomycetaceae</taxon>
        <taxon>Streptomyces</taxon>
    </lineage>
</organism>
<keyword evidence="3" id="KW-1185">Reference proteome</keyword>
<comment type="caution">
    <text evidence="2">The sequence shown here is derived from an EMBL/GenBank/DDBJ whole genome shotgun (WGS) entry which is preliminary data.</text>
</comment>
<feature type="compositionally biased region" description="Polar residues" evidence="1">
    <location>
        <begin position="704"/>
        <end position="719"/>
    </location>
</feature>
<feature type="region of interest" description="Disordered" evidence="1">
    <location>
        <begin position="700"/>
        <end position="727"/>
    </location>
</feature>
<evidence type="ECO:0000256" key="1">
    <source>
        <dbReference type="SAM" id="MobiDB-lite"/>
    </source>
</evidence>
<evidence type="ECO:0000313" key="3">
    <source>
        <dbReference type="Proteomes" id="UP001496720"/>
    </source>
</evidence>
<accession>A0ABV1SV67</accession>